<evidence type="ECO:0000256" key="1">
    <source>
        <dbReference type="ARBA" id="ARBA00022741"/>
    </source>
</evidence>
<feature type="region of interest" description="Disordered" evidence="3">
    <location>
        <begin position="1027"/>
        <end position="1067"/>
    </location>
</feature>
<dbReference type="PANTHER" id="PTHR48012:SF26">
    <property type="entry name" value="SERINE_THREONINE-PROTEIN KINASE DDB_G0283821-RELATED"/>
    <property type="match status" value="1"/>
</dbReference>
<name>A0A642UPA0_9ASCO</name>
<comment type="caution">
    <text evidence="5">The sequence shown here is derived from an EMBL/GenBank/DDBJ whole genome shotgun (WGS) entry which is preliminary data.</text>
</comment>
<feature type="compositionally biased region" description="Basic and acidic residues" evidence="3">
    <location>
        <begin position="321"/>
        <end position="335"/>
    </location>
</feature>
<protein>
    <recommendedName>
        <fullName evidence="4">Protein kinase domain-containing protein</fullName>
    </recommendedName>
</protein>
<dbReference type="OrthoDB" id="8693905at2759"/>
<dbReference type="SMART" id="SM00220">
    <property type="entry name" value="S_TKc"/>
    <property type="match status" value="1"/>
</dbReference>
<keyword evidence="1" id="KW-0547">Nucleotide-binding</keyword>
<dbReference type="Proteomes" id="UP000761534">
    <property type="component" value="Unassembled WGS sequence"/>
</dbReference>
<dbReference type="Gene3D" id="1.10.510.10">
    <property type="entry name" value="Transferase(Phosphotransferase) domain 1"/>
    <property type="match status" value="1"/>
</dbReference>
<dbReference type="InterPro" id="IPR011989">
    <property type="entry name" value="ARM-like"/>
</dbReference>
<gene>
    <name evidence="5" type="ORF">TRICI_005816</name>
</gene>
<evidence type="ECO:0000256" key="3">
    <source>
        <dbReference type="SAM" id="MobiDB-lite"/>
    </source>
</evidence>
<feature type="compositionally biased region" description="Basic and acidic residues" evidence="3">
    <location>
        <begin position="346"/>
        <end position="359"/>
    </location>
</feature>
<dbReference type="AlphaFoldDB" id="A0A642UPA0"/>
<evidence type="ECO:0000313" key="5">
    <source>
        <dbReference type="EMBL" id="KAA8902892.1"/>
    </source>
</evidence>
<dbReference type="InterPro" id="IPR000719">
    <property type="entry name" value="Prot_kinase_dom"/>
</dbReference>
<organism evidence="5 6">
    <name type="scientific">Trichomonascus ciferrii</name>
    <dbReference type="NCBI Taxonomy" id="44093"/>
    <lineage>
        <taxon>Eukaryota</taxon>
        <taxon>Fungi</taxon>
        <taxon>Dikarya</taxon>
        <taxon>Ascomycota</taxon>
        <taxon>Saccharomycotina</taxon>
        <taxon>Dipodascomycetes</taxon>
        <taxon>Dipodascales</taxon>
        <taxon>Trichomonascaceae</taxon>
        <taxon>Trichomonascus</taxon>
        <taxon>Trichomonascus ciferrii complex</taxon>
    </lineage>
</organism>
<sequence>MTFYVLTKFRYCENGSLTNICKRFGKFPENLVAVYIYQVLQGMAYLHQQGTVHRDIKGANILTTKDGLAKLADFGVATRITNLGDQSVVGTPNWMAPEVIELNGASTASDIWSLGCTIIELLTGKPPYHNLRQMPALFAIVNDDHPPIPDGLSPQVQDFLLQCFQKDPNLRVSARKLLKHPWMLSVAESDKSKRYMTTKYDDAVKTVQMWNDAIQKPLDLNPTPEKLPKPNKKNTVATNKKRSMKYADLMKYSEDKENHDEGGEDYFFSHGHGEDPFVSIRKFSQSKRKQFRDMVAAQKEESWDNVFDEGEFSNKMKDQLRLQNEEPNSPKKKSEVSGSPRTPRRKTGDELLGKDSPYREEDEDDFSDLQGEFNVGNLKATLNDRKVSNMPPVFRPSDLAALNTSMRTPSPQGKKIVTNLQEYSEKDDEDDDYSSIFGNDGAFSSGSSSFVLHQSSSRYTPSKRTLDSDDSEEDPFALIDLEDNYESGDMETNAARDRLARANSQVQSLVKSLNEDLTPEELTESSNKMLSALREFPETKKTVIKSHGLLPILEVLESQQANRDISHNLLQCINELVENDYPNLENLCLIGGIPMITKFASRDHTADVRYQAAVFVDVMCRSQKLILQMFISCGGLYVLSEFLEEDYLSQKELVLIGIRGIWNVFQLQGSTPRNDICRILSWGFVLGSLSEALPSILSDDSLEDRDEVINMVTSIFFFFSQTESYVKESIASKNVFRSLFKCYHQLPATHQLTVLKFVKNLSSVQANFTILQNSNAIEVLVNILAETCGTTRYKETASQVLHIMFNLCRLSRERQEEAAVAGIVPLLQEVVSGDLPLKQFALPILCDLAHAGKTCRKILWHHDGLSTYLYLTSDPYWQVNAYEAICIWLQEEAGRIEDRLVQPPSRQKLLSGLDEAKSNTFNALLESFHKLLRLSPRFCRSLSVTKTLSQLRRRIKTSKALVRLNLLRVARTILEYNPTKISALEESGLADTLRKLTTTDSPVLVRELAKELLSLKEGGKKLLFTEEMKAPERQIKKEGRMSPPRMIPRNRTSRVTTPAREVSEKRR</sequence>
<dbReference type="InterPro" id="IPR016024">
    <property type="entry name" value="ARM-type_fold"/>
</dbReference>
<dbReference type="SUPFAM" id="SSF56112">
    <property type="entry name" value="Protein kinase-like (PK-like)"/>
    <property type="match status" value="1"/>
</dbReference>
<dbReference type="GO" id="GO:0004674">
    <property type="term" value="F:protein serine/threonine kinase activity"/>
    <property type="evidence" value="ECO:0007669"/>
    <property type="project" value="TreeGrafter"/>
</dbReference>
<dbReference type="PROSITE" id="PS50011">
    <property type="entry name" value="PROTEIN_KINASE_DOM"/>
    <property type="match status" value="1"/>
</dbReference>
<keyword evidence="2" id="KW-0067">ATP-binding</keyword>
<keyword evidence="6" id="KW-1185">Reference proteome</keyword>
<reference evidence="5" key="1">
    <citation type="journal article" date="2019" name="G3 (Bethesda)">
        <title>Genome Assemblies of Two Rare Opportunistic Yeast Pathogens: Diutina rugosa (syn. Candida rugosa) and Trichomonascus ciferrii (syn. Candida ciferrii).</title>
        <authorList>
            <person name="Mixao V."/>
            <person name="Saus E."/>
            <person name="Hansen A.P."/>
            <person name="Lass-Florl C."/>
            <person name="Gabaldon T."/>
        </authorList>
    </citation>
    <scope>NUCLEOTIDE SEQUENCE</scope>
    <source>
        <strain evidence="5">CBS 4856</strain>
    </source>
</reference>
<feature type="compositionally biased region" description="Basic and acidic residues" evidence="3">
    <location>
        <begin position="1027"/>
        <end position="1040"/>
    </location>
</feature>
<dbReference type="InterPro" id="IPR011009">
    <property type="entry name" value="Kinase-like_dom_sf"/>
</dbReference>
<dbReference type="SUPFAM" id="SSF48371">
    <property type="entry name" value="ARM repeat"/>
    <property type="match status" value="1"/>
</dbReference>
<evidence type="ECO:0000259" key="4">
    <source>
        <dbReference type="PROSITE" id="PS50011"/>
    </source>
</evidence>
<feature type="region of interest" description="Disordered" evidence="3">
    <location>
        <begin position="321"/>
        <end position="370"/>
    </location>
</feature>
<evidence type="ECO:0000256" key="2">
    <source>
        <dbReference type="ARBA" id="ARBA00022840"/>
    </source>
</evidence>
<dbReference type="VEuPathDB" id="FungiDB:TRICI_005816"/>
<evidence type="ECO:0000313" key="6">
    <source>
        <dbReference type="Proteomes" id="UP000761534"/>
    </source>
</evidence>
<feature type="region of interest" description="Disordered" evidence="3">
    <location>
        <begin position="217"/>
        <end position="236"/>
    </location>
</feature>
<dbReference type="Pfam" id="PF00069">
    <property type="entry name" value="Pkinase"/>
    <property type="match status" value="1"/>
</dbReference>
<dbReference type="Gene3D" id="1.25.10.10">
    <property type="entry name" value="Leucine-rich Repeat Variant"/>
    <property type="match status" value="2"/>
</dbReference>
<dbReference type="PANTHER" id="PTHR48012">
    <property type="entry name" value="STERILE20-LIKE KINASE, ISOFORM B-RELATED"/>
    <property type="match status" value="1"/>
</dbReference>
<dbReference type="EMBL" id="SWFS01000456">
    <property type="protein sequence ID" value="KAA8902892.1"/>
    <property type="molecule type" value="Genomic_DNA"/>
</dbReference>
<dbReference type="GO" id="GO:0005524">
    <property type="term" value="F:ATP binding"/>
    <property type="evidence" value="ECO:0007669"/>
    <property type="project" value="UniProtKB-KW"/>
</dbReference>
<accession>A0A642UPA0</accession>
<feature type="domain" description="Protein kinase" evidence="4">
    <location>
        <begin position="1"/>
        <end position="183"/>
    </location>
</feature>
<dbReference type="InterPro" id="IPR050629">
    <property type="entry name" value="STE20/SPS1-PAK"/>
</dbReference>
<proteinExistence type="predicted"/>
<dbReference type="GO" id="GO:0005737">
    <property type="term" value="C:cytoplasm"/>
    <property type="evidence" value="ECO:0007669"/>
    <property type="project" value="TreeGrafter"/>
</dbReference>